<gene>
    <name evidence="2" type="ORF">PAC_12203</name>
</gene>
<feature type="compositionally biased region" description="Polar residues" evidence="1">
    <location>
        <begin position="7"/>
        <end position="27"/>
    </location>
</feature>
<organism evidence="2 3">
    <name type="scientific">Phialocephala subalpina</name>
    <dbReference type="NCBI Taxonomy" id="576137"/>
    <lineage>
        <taxon>Eukaryota</taxon>
        <taxon>Fungi</taxon>
        <taxon>Dikarya</taxon>
        <taxon>Ascomycota</taxon>
        <taxon>Pezizomycotina</taxon>
        <taxon>Leotiomycetes</taxon>
        <taxon>Helotiales</taxon>
        <taxon>Mollisiaceae</taxon>
        <taxon>Phialocephala</taxon>
        <taxon>Phialocephala fortinii species complex</taxon>
    </lineage>
</organism>
<dbReference type="Proteomes" id="UP000184330">
    <property type="component" value="Unassembled WGS sequence"/>
</dbReference>
<feature type="region of interest" description="Disordered" evidence="1">
    <location>
        <begin position="183"/>
        <end position="225"/>
    </location>
</feature>
<feature type="region of interest" description="Disordered" evidence="1">
    <location>
        <begin position="1"/>
        <end position="36"/>
    </location>
</feature>
<name>A0A1L7XBD4_9HELO</name>
<reference evidence="2 3" key="1">
    <citation type="submission" date="2016-03" db="EMBL/GenBank/DDBJ databases">
        <authorList>
            <person name="Ploux O."/>
        </authorList>
    </citation>
    <scope>NUCLEOTIDE SEQUENCE [LARGE SCALE GENOMIC DNA]</scope>
    <source>
        <strain evidence="2 3">UAMH 11012</strain>
    </source>
</reference>
<evidence type="ECO:0000256" key="1">
    <source>
        <dbReference type="SAM" id="MobiDB-lite"/>
    </source>
</evidence>
<protein>
    <submittedName>
        <fullName evidence="2">Uncharacterized protein</fullName>
    </submittedName>
</protein>
<evidence type="ECO:0000313" key="3">
    <source>
        <dbReference type="Proteomes" id="UP000184330"/>
    </source>
</evidence>
<feature type="compositionally biased region" description="Polar residues" evidence="1">
    <location>
        <begin position="183"/>
        <end position="209"/>
    </location>
</feature>
<dbReference type="EMBL" id="FJOG01000020">
    <property type="protein sequence ID" value="CZR62306.1"/>
    <property type="molecule type" value="Genomic_DNA"/>
</dbReference>
<sequence length="393" mass="44423">MERKPSNMRSPATASSNTSDQHNAPNRNHNLHHNNNTSLSTNYDWLLMLLIPKAQFVRRQSLHYARIPYYGFFGTQYSMGPEMPPISFAVDQRIIQNIQRGGSYNPTTNTFVNTPARTVDNSFHVDRDSDVVDSDEEVLYRGRPSRNLVWSEHHEETTSTTCNGDSDSTLSITAHVEALKGNIPSTNLMSDGNQIPTRNRPVNGTSNPPSEVRQYEKSRSSPLAPNTAEACTATHSFVKFVIFQIMKTAPCHVWALHISPPVDRHRTNAAKLVFNTPEAAIAFWLRRNNGNGIYFEGNRLEVKRNFHGEQRRQTTETRSLFDDACVYNLDRGFFLHGLNPEMVRMEVRFARVDGQAQSCKMKLERESGYRGVVFVQYGPDPCDPSTVAGVSRT</sequence>
<proteinExistence type="predicted"/>
<dbReference type="AlphaFoldDB" id="A0A1L7XBD4"/>
<accession>A0A1L7XBD4</accession>
<keyword evidence="3" id="KW-1185">Reference proteome</keyword>
<evidence type="ECO:0000313" key="2">
    <source>
        <dbReference type="EMBL" id="CZR62306.1"/>
    </source>
</evidence>
<dbReference type="OrthoDB" id="3508416at2759"/>